<reference evidence="8" key="1">
    <citation type="submission" date="2012-12" db="EMBL/GenBank/DDBJ databases">
        <authorList>
            <person name="Hellsten U."/>
            <person name="Grimwood J."/>
            <person name="Chapman J.A."/>
            <person name="Shapiro H."/>
            <person name="Aerts A."/>
            <person name="Otillar R.P."/>
            <person name="Terry A.Y."/>
            <person name="Boore J.L."/>
            <person name="Simakov O."/>
            <person name="Marletaz F."/>
            <person name="Cho S.-J."/>
            <person name="Edsinger-Gonzales E."/>
            <person name="Havlak P."/>
            <person name="Kuo D.-H."/>
            <person name="Larsson T."/>
            <person name="Lv J."/>
            <person name="Arendt D."/>
            <person name="Savage R."/>
            <person name="Osoegawa K."/>
            <person name="de Jong P."/>
            <person name="Lindberg D.R."/>
            <person name="Seaver E.C."/>
            <person name="Weisblat D.A."/>
            <person name="Putnam N.H."/>
            <person name="Grigoriev I.V."/>
            <person name="Rokhsar D.S."/>
        </authorList>
    </citation>
    <scope>NUCLEOTIDE SEQUENCE</scope>
</reference>
<evidence type="ECO:0000313" key="8">
    <source>
        <dbReference type="Proteomes" id="UP000015101"/>
    </source>
</evidence>
<dbReference type="InterPro" id="IPR050140">
    <property type="entry name" value="SRY-related_HMG-box_TF-like"/>
</dbReference>
<dbReference type="EnsemblMetazoa" id="HelroT74924">
    <property type="protein sequence ID" value="HelroP74924"/>
    <property type="gene ID" value="HelroG74924"/>
</dbReference>
<dbReference type="CDD" id="cd22028">
    <property type="entry name" value="HMG-box_SoxA_SoxB_SoxG"/>
    <property type="match status" value="1"/>
</dbReference>
<dbReference type="STRING" id="6412.T1G1X9"/>
<dbReference type="FunCoup" id="T1G1X9">
    <property type="interactions" value="169"/>
</dbReference>
<feature type="domain" description="HMG box" evidence="5">
    <location>
        <begin position="29"/>
        <end position="97"/>
    </location>
</feature>
<dbReference type="InterPro" id="IPR009071">
    <property type="entry name" value="HMG_box_dom"/>
</dbReference>
<dbReference type="CTD" id="20215077"/>
<evidence type="ECO:0000259" key="5">
    <source>
        <dbReference type="PROSITE" id="PS50118"/>
    </source>
</evidence>
<dbReference type="eggNOG" id="KOG0527">
    <property type="taxonomic scope" value="Eukaryota"/>
</dbReference>
<dbReference type="GeneID" id="20215077"/>
<comment type="subcellular location">
    <subcellularLocation>
        <location evidence="1">Nucleus</location>
    </subcellularLocation>
</comment>
<keyword evidence="3 4" id="KW-0539">Nucleus</keyword>
<dbReference type="InterPro" id="IPR036910">
    <property type="entry name" value="HMG_box_dom_sf"/>
</dbReference>
<dbReference type="Proteomes" id="UP000015101">
    <property type="component" value="Unassembled WGS sequence"/>
</dbReference>
<evidence type="ECO:0000256" key="3">
    <source>
        <dbReference type="ARBA" id="ARBA00023242"/>
    </source>
</evidence>
<name>T1G1X9_HELRO</name>
<reference evidence="7" key="3">
    <citation type="submission" date="2015-06" db="UniProtKB">
        <authorList>
            <consortium name="EnsemblMetazoa"/>
        </authorList>
    </citation>
    <scope>IDENTIFICATION</scope>
</reference>
<accession>T1G1X9</accession>
<dbReference type="AlphaFoldDB" id="T1G1X9"/>
<dbReference type="GO" id="GO:0005634">
    <property type="term" value="C:nucleus"/>
    <property type="evidence" value="ECO:0007669"/>
    <property type="project" value="UniProtKB-SubCell"/>
</dbReference>
<dbReference type="KEGG" id="hro:HELRODRAFT_74924"/>
<dbReference type="HOGENOM" id="CLU_082854_5_1_1"/>
<dbReference type="OrthoDB" id="6247875at2759"/>
<dbReference type="PRINTS" id="PR00886">
    <property type="entry name" value="HIGHMOBLTY12"/>
</dbReference>
<dbReference type="InParanoid" id="T1G1X9"/>
<dbReference type="SUPFAM" id="SSF47095">
    <property type="entry name" value="HMG-box"/>
    <property type="match status" value="1"/>
</dbReference>
<feature type="DNA-binding region" description="HMG box" evidence="4">
    <location>
        <begin position="29"/>
        <end position="97"/>
    </location>
</feature>
<evidence type="ECO:0000256" key="4">
    <source>
        <dbReference type="PROSITE-ProRule" id="PRU00267"/>
    </source>
</evidence>
<gene>
    <name evidence="7" type="primary">20215077</name>
    <name evidence="6" type="ORF">HELRODRAFT_74924</name>
</gene>
<dbReference type="RefSeq" id="XP_009013326.1">
    <property type="nucleotide sequence ID" value="XM_009015078.1"/>
</dbReference>
<dbReference type="Pfam" id="PF00505">
    <property type="entry name" value="HMG_box"/>
    <property type="match status" value="1"/>
</dbReference>
<dbReference type="FunFam" id="1.10.30.10:FF:000002">
    <property type="entry name" value="transcription factor Sox-2"/>
    <property type="match status" value="1"/>
</dbReference>
<dbReference type="EMBL" id="AMQM01003233">
    <property type="status" value="NOT_ANNOTATED_CDS"/>
    <property type="molecule type" value="Genomic_DNA"/>
</dbReference>
<protein>
    <recommendedName>
        <fullName evidence="5">HMG box domain-containing protein</fullName>
    </recommendedName>
</protein>
<evidence type="ECO:0000313" key="6">
    <source>
        <dbReference type="EMBL" id="ESO08396.1"/>
    </source>
</evidence>
<dbReference type="Gene3D" id="1.10.30.10">
    <property type="entry name" value="High mobility group box domain"/>
    <property type="match status" value="1"/>
</dbReference>
<dbReference type="PROSITE" id="PS50118">
    <property type="entry name" value="HMG_BOX_2"/>
    <property type="match status" value="1"/>
</dbReference>
<evidence type="ECO:0000256" key="2">
    <source>
        <dbReference type="ARBA" id="ARBA00023125"/>
    </source>
</evidence>
<sequence length="103" mass="12488">MDSYFESNRQIYSDVFHAFKPPNKISNHVKRPMNAFMVWSRGQRKKMALENPKMHNSEISKKLGSDWKQLKDDDKKPFIDEAKRLRALHMRIYPDYKYKPKRK</sequence>
<evidence type="ECO:0000256" key="1">
    <source>
        <dbReference type="ARBA" id="ARBA00004123"/>
    </source>
</evidence>
<organism evidence="7 8">
    <name type="scientific">Helobdella robusta</name>
    <name type="common">Californian leech</name>
    <dbReference type="NCBI Taxonomy" id="6412"/>
    <lineage>
        <taxon>Eukaryota</taxon>
        <taxon>Metazoa</taxon>
        <taxon>Spiralia</taxon>
        <taxon>Lophotrochozoa</taxon>
        <taxon>Annelida</taxon>
        <taxon>Clitellata</taxon>
        <taxon>Hirudinea</taxon>
        <taxon>Rhynchobdellida</taxon>
        <taxon>Glossiphoniidae</taxon>
        <taxon>Helobdella</taxon>
    </lineage>
</organism>
<dbReference type="PANTHER" id="PTHR10270">
    <property type="entry name" value="SOX TRANSCRIPTION FACTOR"/>
    <property type="match status" value="1"/>
</dbReference>
<keyword evidence="2 4" id="KW-0238">DNA-binding</keyword>
<keyword evidence="8" id="KW-1185">Reference proteome</keyword>
<evidence type="ECO:0000313" key="7">
    <source>
        <dbReference type="EnsemblMetazoa" id="HelroP74924"/>
    </source>
</evidence>
<proteinExistence type="predicted"/>
<dbReference type="GO" id="GO:0003677">
    <property type="term" value="F:DNA binding"/>
    <property type="evidence" value="ECO:0007669"/>
    <property type="project" value="UniProtKB-UniRule"/>
</dbReference>
<dbReference type="EMBL" id="KB096080">
    <property type="protein sequence ID" value="ESO08396.1"/>
    <property type="molecule type" value="Genomic_DNA"/>
</dbReference>
<dbReference type="PANTHER" id="PTHR10270:SF324">
    <property type="entry name" value="SOX DOMAIN-CONTAINING PROTEIN DICHAETE-RELATED"/>
    <property type="match status" value="1"/>
</dbReference>
<dbReference type="SMART" id="SM00398">
    <property type="entry name" value="HMG"/>
    <property type="match status" value="1"/>
</dbReference>
<reference evidence="6 8" key="2">
    <citation type="journal article" date="2013" name="Nature">
        <title>Insights into bilaterian evolution from three spiralian genomes.</title>
        <authorList>
            <person name="Simakov O."/>
            <person name="Marletaz F."/>
            <person name="Cho S.J."/>
            <person name="Edsinger-Gonzales E."/>
            <person name="Havlak P."/>
            <person name="Hellsten U."/>
            <person name="Kuo D.H."/>
            <person name="Larsson T."/>
            <person name="Lv J."/>
            <person name="Arendt D."/>
            <person name="Savage R."/>
            <person name="Osoegawa K."/>
            <person name="de Jong P."/>
            <person name="Grimwood J."/>
            <person name="Chapman J.A."/>
            <person name="Shapiro H."/>
            <person name="Aerts A."/>
            <person name="Otillar R.P."/>
            <person name="Terry A.Y."/>
            <person name="Boore J.L."/>
            <person name="Grigoriev I.V."/>
            <person name="Lindberg D.R."/>
            <person name="Seaver E.C."/>
            <person name="Weisblat D.A."/>
            <person name="Putnam N.H."/>
            <person name="Rokhsar D.S."/>
        </authorList>
    </citation>
    <scope>NUCLEOTIDE SEQUENCE</scope>
</reference>